<evidence type="ECO:0000313" key="1">
    <source>
        <dbReference type="EMBL" id="TYR99084.1"/>
    </source>
</evidence>
<dbReference type="RefSeq" id="WP_148954004.1">
    <property type="nucleotide sequence ID" value="NZ_VTEG01000007.1"/>
</dbReference>
<name>A0A5D4MB58_9BACI</name>
<comment type="caution">
    <text evidence="1">The sequence shown here is derived from an EMBL/GenBank/DDBJ whole genome shotgun (WGS) entry which is preliminary data.</text>
</comment>
<sequence length="92" mass="10637">MSKVEKLIDDGQTVVDRNKQEAMYGGYYVSGVEYEEWIAKVIFFMEDHKEKIPEFLYKRVIEAANSAVGNGTEHFDRIVGVLRTLAERSEFN</sequence>
<dbReference type="AlphaFoldDB" id="A0A5D4MB58"/>
<dbReference type="EMBL" id="VTEG01000007">
    <property type="protein sequence ID" value="TYR99084.1"/>
    <property type="molecule type" value="Genomic_DNA"/>
</dbReference>
<gene>
    <name evidence="1" type="ORF">FZC84_11960</name>
</gene>
<evidence type="ECO:0000313" key="2">
    <source>
        <dbReference type="Proteomes" id="UP000325182"/>
    </source>
</evidence>
<organism evidence="1 2">
    <name type="scientific">Rossellomorea vietnamensis</name>
    <dbReference type="NCBI Taxonomy" id="218284"/>
    <lineage>
        <taxon>Bacteria</taxon>
        <taxon>Bacillati</taxon>
        <taxon>Bacillota</taxon>
        <taxon>Bacilli</taxon>
        <taxon>Bacillales</taxon>
        <taxon>Bacillaceae</taxon>
        <taxon>Rossellomorea</taxon>
    </lineage>
</organism>
<accession>A0A5D4MB58</accession>
<protein>
    <submittedName>
        <fullName evidence="1">Uncharacterized protein</fullName>
    </submittedName>
</protein>
<reference evidence="1 2" key="1">
    <citation type="submission" date="2019-08" db="EMBL/GenBank/DDBJ databases">
        <title>Bacillus genomes from the desert of Cuatro Cienegas, Coahuila.</title>
        <authorList>
            <person name="Olmedo-Alvarez G."/>
        </authorList>
    </citation>
    <scope>NUCLEOTIDE SEQUENCE [LARGE SCALE GENOMIC DNA]</scope>
    <source>
        <strain evidence="1 2">CH128b_4D</strain>
    </source>
</reference>
<proteinExistence type="predicted"/>
<dbReference type="Proteomes" id="UP000325182">
    <property type="component" value="Unassembled WGS sequence"/>
</dbReference>